<dbReference type="Pfam" id="PF22692">
    <property type="entry name" value="LlgE_F_G_D1"/>
    <property type="match status" value="1"/>
</dbReference>
<keyword evidence="3 4" id="KW-0975">Bacterial flagellum</keyword>
<reference evidence="8 9" key="1">
    <citation type="submission" date="2017-08" db="EMBL/GenBank/DDBJ databases">
        <title>Burning lignite coal seam in the remote Altai Mountains harbors a hydrogen-driven thermophilic microbial community.</title>
        <authorList>
            <person name="Kadnikov V.V."/>
            <person name="Mardanov A.V."/>
            <person name="Ivasenko D."/>
            <person name="Beletsky A.V."/>
            <person name="Karnachuk O.V."/>
            <person name="Ravin N.V."/>
        </authorList>
    </citation>
    <scope>NUCLEOTIDE SEQUENCE [LARGE SCALE GENOMIC DNA]</scope>
    <source>
        <strain evidence="8">AL31</strain>
    </source>
</reference>
<dbReference type="AlphaFoldDB" id="A0A2T5G8Z5"/>
<organism evidence="8 9">
    <name type="scientific">Brockia lithotrophica</name>
    <dbReference type="NCBI Taxonomy" id="933949"/>
    <lineage>
        <taxon>Bacteria</taxon>
        <taxon>Bacillati</taxon>
        <taxon>Bacillota</taxon>
        <taxon>Bacilli</taxon>
        <taxon>Bacillales</taxon>
        <taxon>Bacillales Family X. Incertae Sedis</taxon>
        <taxon>Brockia</taxon>
    </lineage>
</organism>
<dbReference type="EMBL" id="PEBW01000002">
    <property type="protein sequence ID" value="PTQ52663.1"/>
    <property type="molecule type" value="Genomic_DNA"/>
</dbReference>
<dbReference type="InterPro" id="IPR053967">
    <property type="entry name" value="LlgE_F_G-like_D1"/>
</dbReference>
<gene>
    <name evidence="8" type="ORF">BLITH_0842</name>
</gene>
<keyword evidence="8" id="KW-0966">Cell projection</keyword>
<keyword evidence="8" id="KW-0282">Flagellum</keyword>
<dbReference type="GO" id="GO:0071978">
    <property type="term" value="P:bacterial-type flagellum-dependent swarming motility"/>
    <property type="evidence" value="ECO:0007669"/>
    <property type="project" value="TreeGrafter"/>
</dbReference>
<accession>A0A2T5G8Z5</accession>
<name>A0A2T5G8Z5_9BACL</name>
<dbReference type="InterPro" id="IPR020013">
    <property type="entry name" value="Flagellar_FlgE/F/G"/>
</dbReference>
<evidence type="ECO:0000256" key="2">
    <source>
        <dbReference type="ARBA" id="ARBA00009677"/>
    </source>
</evidence>
<evidence type="ECO:0000256" key="3">
    <source>
        <dbReference type="ARBA" id="ARBA00023143"/>
    </source>
</evidence>
<dbReference type="Pfam" id="PF00460">
    <property type="entry name" value="Flg_bb_rod"/>
    <property type="match status" value="1"/>
</dbReference>
<dbReference type="Proteomes" id="UP000244016">
    <property type="component" value="Unassembled WGS sequence"/>
</dbReference>
<protein>
    <submittedName>
        <fullName evidence="8">Flagellar hook protein FlgE</fullName>
    </submittedName>
</protein>
<dbReference type="NCBIfam" id="TIGR03506">
    <property type="entry name" value="FlgEFG_subfam"/>
    <property type="match status" value="2"/>
</dbReference>
<dbReference type="NCBIfam" id="TIGR02490">
    <property type="entry name" value="flgF"/>
    <property type="match status" value="1"/>
</dbReference>
<comment type="subcellular location">
    <subcellularLocation>
        <location evidence="1 4">Bacterial flagellum basal body</location>
    </subcellularLocation>
</comment>
<dbReference type="InterPro" id="IPR001444">
    <property type="entry name" value="Flag_bb_rod_N"/>
</dbReference>
<comment type="caution">
    <text evidence="8">The sequence shown here is derived from an EMBL/GenBank/DDBJ whole genome shotgun (WGS) entry which is preliminary data.</text>
</comment>
<dbReference type="InterPro" id="IPR010930">
    <property type="entry name" value="Flg_bb/hook_C_dom"/>
</dbReference>
<evidence type="ECO:0000256" key="1">
    <source>
        <dbReference type="ARBA" id="ARBA00004117"/>
    </source>
</evidence>
<dbReference type="GO" id="GO:0030694">
    <property type="term" value="C:bacterial-type flagellum basal body, rod"/>
    <property type="evidence" value="ECO:0007669"/>
    <property type="project" value="InterPro"/>
</dbReference>
<dbReference type="GO" id="GO:0009424">
    <property type="term" value="C:bacterial-type flagellum hook"/>
    <property type="evidence" value="ECO:0007669"/>
    <property type="project" value="TreeGrafter"/>
</dbReference>
<evidence type="ECO:0000313" key="8">
    <source>
        <dbReference type="EMBL" id="PTQ52663.1"/>
    </source>
</evidence>
<dbReference type="Pfam" id="PF06429">
    <property type="entry name" value="Flg_bbr_C"/>
    <property type="match status" value="1"/>
</dbReference>
<dbReference type="PANTHER" id="PTHR30435:SF1">
    <property type="entry name" value="FLAGELLAR HOOK PROTEIN FLGE"/>
    <property type="match status" value="1"/>
</dbReference>
<feature type="domain" description="Flagellar basal body rod protein N-terminal" evidence="5">
    <location>
        <begin position="5"/>
        <end position="35"/>
    </location>
</feature>
<feature type="domain" description="Flagellar basal-body/hook protein C-terminal" evidence="6">
    <location>
        <begin position="219"/>
        <end position="264"/>
    </location>
</feature>
<evidence type="ECO:0000259" key="7">
    <source>
        <dbReference type="Pfam" id="PF22692"/>
    </source>
</evidence>
<dbReference type="SUPFAM" id="SSF117143">
    <property type="entry name" value="Flagellar hook protein flgE"/>
    <property type="match status" value="1"/>
</dbReference>
<dbReference type="GO" id="GO:0005829">
    <property type="term" value="C:cytosol"/>
    <property type="evidence" value="ECO:0007669"/>
    <property type="project" value="TreeGrafter"/>
</dbReference>
<keyword evidence="8" id="KW-0969">Cilium</keyword>
<dbReference type="NCBIfam" id="NF009278">
    <property type="entry name" value="PRK12636.1"/>
    <property type="match status" value="1"/>
</dbReference>
<proteinExistence type="inferred from homology"/>
<dbReference type="InterPro" id="IPR012836">
    <property type="entry name" value="FlgF"/>
</dbReference>
<sequence>MLRSLYSGISGLRSFQTKLDVVANNIANVNTYGFKASRTTFADLMSQTLVGAAQPQANRGGANPVQIGLGVRVASTDLLMTQGNLQFTGVTLDLAVDGNGFFAVEKEGERLLTRSGNFSLDANGNVVTAGGAFLLDVNGNRIQIPPDAESFSVDLGGTVRAVVGGAVQEVATIGLVQVPNPQGLEKVGDNMYRLTANATPTPATPNLGAPGTGGRGLVRSGYLEMSNVDLAQEFTEMIIAQRGFQANARITTTSDEVLQELVNLKR</sequence>
<comment type="similarity">
    <text evidence="2 4">Belongs to the flagella basal body rod proteins family.</text>
</comment>
<evidence type="ECO:0000259" key="5">
    <source>
        <dbReference type="Pfam" id="PF00460"/>
    </source>
</evidence>
<dbReference type="PANTHER" id="PTHR30435">
    <property type="entry name" value="FLAGELLAR PROTEIN"/>
    <property type="match status" value="1"/>
</dbReference>
<evidence type="ECO:0000256" key="4">
    <source>
        <dbReference type="RuleBase" id="RU362116"/>
    </source>
</evidence>
<dbReference type="InterPro" id="IPR037925">
    <property type="entry name" value="FlgE/F/G-like"/>
</dbReference>
<evidence type="ECO:0000259" key="6">
    <source>
        <dbReference type="Pfam" id="PF06429"/>
    </source>
</evidence>
<feature type="domain" description="Flagellar hook protein FlgE/F/G-like D1" evidence="7">
    <location>
        <begin position="95"/>
        <end position="161"/>
    </location>
</feature>
<evidence type="ECO:0000313" key="9">
    <source>
        <dbReference type="Proteomes" id="UP000244016"/>
    </source>
</evidence>